<dbReference type="NCBIfam" id="TIGR02937">
    <property type="entry name" value="sigma70-ECF"/>
    <property type="match status" value="1"/>
</dbReference>
<dbReference type="AlphaFoldDB" id="A0A1Q6SC93"/>
<comment type="similarity">
    <text evidence="1">Belongs to the sigma-70 factor family. ECF subfamily.</text>
</comment>
<dbReference type="InterPro" id="IPR013249">
    <property type="entry name" value="RNA_pol_sigma70_r4_t2"/>
</dbReference>
<protein>
    <submittedName>
        <fullName evidence="7">RNA polymerase subunit sigma-24</fullName>
    </submittedName>
</protein>
<evidence type="ECO:0000313" key="8">
    <source>
        <dbReference type="EMBL" id="RHN10203.1"/>
    </source>
</evidence>
<dbReference type="Pfam" id="PF08281">
    <property type="entry name" value="Sigma70_r4_2"/>
    <property type="match status" value="1"/>
</dbReference>
<evidence type="ECO:0000256" key="2">
    <source>
        <dbReference type="ARBA" id="ARBA00023015"/>
    </source>
</evidence>
<accession>A0A1Q6SC93</accession>
<dbReference type="PANTHER" id="PTHR43133:SF60">
    <property type="entry name" value="RNA POLYMERASE SIGMA FACTOR SIGV"/>
    <property type="match status" value="1"/>
</dbReference>
<keyword evidence="2" id="KW-0805">Transcription regulation</keyword>
<dbReference type="Proteomes" id="UP000284051">
    <property type="component" value="Unassembled WGS sequence"/>
</dbReference>
<dbReference type="GO" id="GO:0003677">
    <property type="term" value="F:DNA binding"/>
    <property type="evidence" value="ECO:0007669"/>
    <property type="project" value="InterPro"/>
</dbReference>
<dbReference type="GO" id="GO:0016987">
    <property type="term" value="F:sigma factor activity"/>
    <property type="evidence" value="ECO:0007669"/>
    <property type="project" value="UniProtKB-KW"/>
</dbReference>
<dbReference type="Proteomes" id="UP000283586">
    <property type="component" value="Unassembled WGS sequence"/>
</dbReference>
<dbReference type="InterPro" id="IPR007627">
    <property type="entry name" value="RNA_pol_sigma70_r2"/>
</dbReference>
<evidence type="ECO:0000256" key="3">
    <source>
        <dbReference type="ARBA" id="ARBA00023082"/>
    </source>
</evidence>
<sequence>MFCIDFETFCGYAISNSQMIRMNQIFAKEDLILKFFSGKEKKHTAESNDDLIERLLLENYNRYYHLAYSYVHNPDDASDIVQNGAYLAIKNSASLRQPEYAATWIYRIMLNEIFHHLKRPDTISYEDSLIAEGKPDQYQDLDLRTALDSLSPEDKAIVELRYFEDLKIEDIARVLNENVNTIKSRLYRSMQKLKLKMEVTE</sequence>
<evidence type="ECO:0000313" key="10">
    <source>
        <dbReference type="Proteomes" id="UP000284051"/>
    </source>
</evidence>
<dbReference type="InterPro" id="IPR039425">
    <property type="entry name" value="RNA_pol_sigma-70-like"/>
</dbReference>
<reference evidence="9 10" key="1">
    <citation type="submission" date="2018-08" db="EMBL/GenBank/DDBJ databases">
        <title>A genome reference for cultivated species of the human gut microbiota.</title>
        <authorList>
            <person name="Zou Y."/>
            <person name="Xue W."/>
            <person name="Luo G."/>
        </authorList>
    </citation>
    <scope>NUCLEOTIDE SEQUENCE [LARGE SCALE GENOMIC DNA]</scope>
    <source>
        <strain evidence="8 9">AF31-21AC</strain>
        <strain evidence="7 10">AM22-21LB</strain>
    </source>
</reference>
<dbReference type="InterPro" id="IPR013324">
    <property type="entry name" value="RNA_pol_sigma_r3/r4-like"/>
</dbReference>
<organism evidence="7 10">
    <name type="scientific">Roseburia intestinalis</name>
    <dbReference type="NCBI Taxonomy" id="166486"/>
    <lineage>
        <taxon>Bacteria</taxon>
        <taxon>Bacillati</taxon>
        <taxon>Bacillota</taxon>
        <taxon>Clostridia</taxon>
        <taxon>Lachnospirales</taxon>
        <taxon>Lachnospiraceae</taxon>
        <taxon>Roseburia</taxon>
    </lineage>
</organism>
<dbReference type="Pfam" id="PF04542">
    <property type="entry name" value="Sigma70_r2"/>
    <property type="match status" value="1"/>
</dbReference>
<feature type="domain" description="RNA polymerase sigma-70 region 2" evidence="5">
    <location>
        <begin position="58"/>
        <end position="119"/>
    </location>
</feature>
<evidence type="ECO:0000313" key="7">
    <source>
        <dbReference type="EMBL" id="RHG29205.1"/>
    </source>
</evidence>
<dbReference type="EMBL" id="QRID01000005">
    <property type="protein sequence ID" value="RHG29205.1"/>
    <property type="molecule type" value="Genomic_DNA"/>
</dbReference>
<dbReference type="Gene3D" id="1.10.10.10">
    <property type="entry name" value="Winged helix-like DNA-binding domain superfamily/Winged helix DNA-binding domain"/>
    <property type="match status" value="1"/>
</dbReference>
<dbReference type="CDD" id="cd06171">
    <property type="entry name" value="Sigma70_r4"/>
    <property type="match status" value="1"/>
</dbReference>
<dbReference type="InterPro" id="IPR013325">
    <property type="entry name" value="RNA_pol_sigma_r2"/>
</dbReference>
<evidence type="ECO:0000313" key="9">
    <source>
        <dbReference type="Proteomes" id="UP000283586"/>
    </source>
</evidence>
<dbReference type="InterPro" id="IPR014284">
    <property type="entry name" value="RNA_pol_sigma-70_dom"/>
</dbReference>
<keyword evidence="4" id="KW-0804">Transcription</keyword>
<gene>
    <name evidence="7" type="ORF">DW264_06285</name>
    <name evidence="8" type="ORF">DWZ31_05240</name>
</gene>
<dbReference type="PANTHER" id="PTHR43133">
    <property type="entry name" value="RNA POLYMERASE ECF-TYPE SIGMA FACTO"/>
    <property type="match status" value="1"/>
</dbReference>
<keyword evidence="3" id="KW-0731">Sigma factor</keyword>
<dbReference type="GO" id="GO:0006352">
    <property type="term" value="P:DNA-templated transcription initiation"/>
    <property type="evidence" value="ECO:0007669"/>
    <property type="project" value="InterPro"/>
</dbReference>
<evidence type="ECO:0000256" key="1">
    <source>
        <dbReference type="ARBA" id="ARBA00010641"/>
    </source>
</evidence>
<dbReference type="SUPFAM" id="SSF88946">
    <property type="entry name" value="Sigma2 domain of RNA polymerase sigma factors"/>
    <property type="match status" value="1"/>
</dbReference>
<dbReference type="SUPFAM" id="SSF88659">
    <property type="entry name" value="Sigma3 and sigma4 domains of RNA polymerase sigma factors"/>
    <property type="match status" value="1"/>
</dbReference>
<dbReference type="InterPro" id="IPR036388">
    <property type="entry name" value="WH-like_DNA-bd_sf"/>
</dbReference>
<evidence type="ECO:0000259" key="6">
    <source>
        <dbReference type="Pfam" id="PF08281"/>
    </source>
</evidence>
<dbReference type="Gene3D" id="1.10.1740.10">
    <property type="match status" value="1"/>
</dbReference>
<evidence type="ECO:0000259" key="5">
    <source>
        <dbReference type="Pfam" id="PF04542"/>
    </source>
</evidence>
<feature type="domain" description="RNA polymerase sigma factor 70 region 4 type 2" evidence="6">
    <location>
        <begin position="142"/>
        <end position="193"/>
    </location>
</feature>
<evidence type="ECO:0000256" key="4">
    <source>
        <dbReference type="ARBA" id="ARBA00023163"/>
    </source>
</evidence>
<dbReference type="EMBL" id="QRQN01000005">
    <property type="protein sequence ID" value="RHN10203.1"/>
    <property type="molecule type" value="Genomic_DNA"/>
</dbReference>
<name>A0A1Q6SC93_9FIRM</name>
<proteinExistence type="inferred from homology"/>
<comment type="caution">
    <text evidence="7">The sequence shown here is derived from an EMBL/GenBank/DDBJ whole genome shotgun (WGS) entry which is preliminary data.</text>
</comment>